<sequence length="561" mass="62997">MPVHKLAKINVNEIVARHRVPVSIFSDRDGRFTSNFWQDFQKELGTKLHMSTAFHPQTDGQSERTIQTLEDMLRACVIDFRGNWDDHTFEVGSRELASTVVVLATTEKIETIHERLKAAQDRWKSYADNRRKPIEFNMGDFVMLKVSPWKGVFRFKNKGKLGLRFIGLFKILKRVGEVAYVLELPEEMRVNLLRRIEDNSRKKIKTTSQQSDSVGESTMEESILQILQSSVSKGLLQAVADWLPNAEHKHCARHIYANFKKRWSGLQFKRLFRVLLQHQWSQSFYRCSATFENGISESFNSRIIGARDFDNKDPITPSVRRHTEYNKKIQREVEEAPLSSMPPPTATLSISNTMPPPSTPSTSNTMPPPPTPSPSTSNTMPPPSGSSTMPSHATSASTRTNKGKCPLIPKKRGMPAKSSTFSSRGGSKGGATSRGGFRGGATSRGGSRGGASKRGRGSSKREEHRAQDKGMPEDVAARKQPMIEDEPLQVGADLPSQESTVEANLKPTRSKKSKAAEDLNRMRIFHKNIGRSKRNFNRKIKNFKFDKHGSVSTPDKAFDVE</sequence>
<feature type="domain" description="Integrase catalytic" evidence="2">
    <location>
        <begin position="1"/>
        <end position="141"/>
    </location>
</feature>
<evidence type="ECO:0000256" key="1">
    <source>
        <dbReference type="SAM" id="MobiDB-lite"/>
    </source>
</evidence>
<dbReference type="PANTHER" id="PTHR37984:SF5">
    <property type="entry name" value="PROTEIN NYNRIN-LIKE"/>
    <property type="match status" value="1"/>
</dbReference>
<feature type="compositionally biased region" description="Basic and acidic residues" evidence="1">
    <location>
        <begin position="459"/>
        <end position="477"/>
    </location>
</feature>
<accession>A0ABQ5G227</accession>
<dbReference type="InterPro" id="IPR056924">
    <property type="entry name" value="SH3_Tf2-1"/>
</dbReference>
<proteinExistence type="predicted"/>
<dbReference type="PROSITE" id="PS50994">
    <property type="entry name" value="INTEGRASE"/>
    <property type="match status" value="1"/>
</dbReference>
<reference evidence="3" key="2">
    <citation type="submission" date="2022-01" db="EMBL/GenBank/DDBJ databases">
        <authorList>
            <person name="Yamashiro T."/>
            <person name="Shiraishi A."/>
            <person name="Satake H."/>
            <person name="Nakayama K."/>
        </authorList>
    </citation>
    <scope>NUCLEOTIDE SEQUENCE</scope>
</reference>
<dbReference type="InterPro" id="IPR001584">
    <property type="entry name" value="Integrase_cat-core"/>
</dbReference>
<dbReference type="SUPFAM" id="SSF53098">
    <property type="entry name" value="Ribonuclease H-like"/>
    <property type="match status" value="1"/>
</dbReference>
<dbReference type="Pfam" id="PF24626">
    <property type="entry name" value="SH3_Tf2-1"/>
    <property type="match status" value="1"/>
</dbReference>
<gene>
    <name evidence="3" type="ORF">Tco_1028877</name>
</gene>
<evidence type="ECO:0000259" key="2">
    <source>
        <dbReference type="PROSITE" id="PS50994"/>
    </source>
</evidence>
<reference evidence="3" key="1">
    <citation type="journal article" date="2022" name="Int. J. Mol. Sci.">
        <title>Draft Genome of Tanacetum Coccineum: Genomic Comparison of Closely Related Tanacetum-Family Plants.</title>
        <authorList>
            <person name="Yamashiro T."/>
            <person name="Shiraishi A."/>
            <person name="Nakayama K."/>
            <person name="Satake H."/>
        </authorList>
    </citation>
    <scope>NUCLEOTIDE SEQUENCE</scope>
</reference>
<evidence type="ECO:0000313" key="4">
    <source>
        <dbReference type="Proteomes" id="UP001151760"/>
    </source>
</evidence>
<dbReference type="Proteomes" id="UP001151760">
    <property type="component" value="Unassembled WGS sequence"/>
</dbReference>
<keyword evidence="4" id="KW-1185">Reference proteome</keyword>
<comment type="caution">
    <text evidence="3">The sequence shown here is derived from an EMBL/GenBank/DDBJ whole genome shotgun (WGS) entry which is preliminary data.</text>
</comment>
<feature type="region of interest" description="Disordered" evidence="1">
    <location>
        <begin position="332"/>
        <end position="519"/>
    </location>
</feature>
<dbReference type="InterPro" id="IPR036397">
    <property type="entry name" value="RNaseH_sf"/>
</dbReference>
<dbReference type="InterPro" id="IPR050951">
    <property type="entry name" value="Retrovirus_Pol_polyprotein"/>
</dbReference>
<evidence type="ECO:0000313" key="3">
    <source>
        <dbReference type="EMBL" id="GJT69591.1"/>
    </source>
</evidence>
<keyword evidence="3" id="KW-0695">RNA-directed DNA polymerase</keyword>
<keyword evidence="3" id="KW-0808">Transferase</keyword>
<name>A0ABQ5G227_9ASTR</name>
<dbReference type="Gene3D" id="3.30.420.10">
    <property type="entry name" value="Ribonuclease H-like superfamily/Ribonuclease H"/>
    <property type="match status" value="1"/>
</dbReference>
<dbReference type="EMBL" id="BQNB010018001">
    <property type="protein sequence ID" value="GJT69591.1"/>
    <property type="molecule type" value="Genomic_DNA"/>
</dbReference>
<dbReference type="InterPro" id="IPR012337">
    <property type="entry name" value="RNaseH-like_sf"/>
</dbReference>
<feature type="compositionally biased region" description="Low complexity" evidence="1">
    <location>
        <begin position="374"/>
        <end position="391"/>
    </location>
</feature>
<organism evidence="3 4">
    <name type="scientific">Tanacetum coccineum</name>
    <dbReference type="NCBI Taxonomy" id="301880"/>
    <lineage>
        <taxon>Eukaryota</taxon>
        <taxon>Viridiplantae</taxon>
        <taxon>Streptophyta</taxon>
        <taxon>Embryophyta</taxon>
        <taxon>Tracheophyta</taxon>
        <taxon>Spermatophyta</taxon>
        <taxon>Magnoliopsida</taxon>
        <taxon>eudicotyledons</taxon>
        <taxon>Gunneridae</taxon>
        <taxon>Pentapetalae</taxon>
        <taxon>asterids</taxon>
        <taxon>campanulids</taxon>
        <taxon>Asterales</taxon>
        <taxon>Asteraceae</taxon>
        <taxon>Asteroideae</taxon>
        <taxon>Anthemideae</taxon>
        <taxon>Anthemidinae</taxon>
        <taxon>Tanacetum</taxon>
    </lineage>
</organism>
<keyword evidence="3" id="KW-0548">Nucleotidyltransferase</keyword>
<dbReference type="PANTHER" id="PTHR37984">
    <property type="entry name" value="PROTEIN CBG26694"/>
    <property type="match status" value="1"/>
</dbReference>
<protein>
    <submittedName>
        <fullName evidence="3">Reverse transcriptase domain-containing protein</fullName>
    </submittedName>
</protein>
<dbReference type="GO" id="GO:0003964">
    <property type="term" value="F:RNA-directed DNA polymerase activity"/>
    <property type="evidence" value="ECO:0007669"/>
    <property type="project" value="UniProtKB-KW"/>
</dbReference>
<feature type="compositionally biased region" description="Gly residues" evidence="1">
    <location>
        <begin position="426"/>
        <end position="449"/>
    </location>
</feature>